<dbReference type="RefSeq" id="WP_090454640.1">
    <property type="nucleotide sequence ID" value="NZ_FNTC01000002.1"/>
</dbReference>
<feature type="binding site" evidence="4">
    <location>
        <begin position="80"/>
        <end position="81"/>
    </location>
    <ligand>
        <name>FAD</name>
        <dbReference type="ChEBI" id="CHEBI:57692"/>
    </ligand>
</feature>
<dbReference type="InterPro" id="IPR001613">
    <property type="entry name" value="Flavin_amine_oxidase"/>
</dbReference>
<dbReference type="Gene3D" id="3.50.50.60">
    <property type="entry name" value="FAD/NAD(P)-binding domain"/>
    <property type="match status" value="1"/>
</dbReference>
<proteinExistence type="inferred from homology"/>
<organism evidence="6 7">
    <name type="scientific">Pseudomonas jessenii</name>
    <dbReference type="NCBI Taxonomy" id="77298"/>
    <lineage>
        <taxon>Bacteria</taxon>
        <taxon>Pseudomonadati</taxon>
        <taxon>Pseudomonadota</taxon>
        <taxon>Gammaproteobacteria</taxon>
        <taxon>Pseudomonadales</taxon>
        <taxon>Pseudomonadaceae</taxon>
        <taxon>Pseudomonas</taxon>
    </lineage>
</organism>
<sequence length="495" mass="53413">MDSDNDELSLPARQRRLLLQAIGSATLIGGIALSGRATAQELNTVQDGVLDVVIIGAGLAGLTSARDLRRAGCESFVVLEARDRVGGRTYNHDLGKGVVSEAGGEWIGPGQTAIFDLARELEIDTFPTWYQGKNVYLVGDAKFEQDLTKGQNSNASIVEKLNELARGVPSKEPWTAKDAAALDKLSVGEWLAQQGVSNESKLGFDTSIGLTTGTPPSVLALLHYLSLINSADCSMEKLEGFKGGAQETRFVGGSQILSIKMAEVLGDKVKLSCPVRKIVGWDQDVVELHTDQGVIRARQVIAALHPALCNQISFDPPLPSGRAQLQRLWPSHAPVRKTVHVYERPFWRDKGLNGQITQADGPLILSYDNSPPDGSVGVLSAFVRSGQLPHDANAAQSALSAIYAQAMVDEALHPIQFHDHDWGKVDPWTLTCVASIPPGFLTKWGQYLKPSVGRLIWSGTETADLWASSMDGAIRAGHRAALEALQALVQRRRNV</sequence>
<evidence type="ECO:0000313" key="7">
    <source>
        <dbReference type="Proteomes" id="UP000198542"/>
    </source>
</evidence>
<dbReference type="Pfam" id="PF01593">
    <property type="entry name" value="Amino_oxidase"/>
    <property type="match status" value="1"/>
</dbReference>
<feature type="binding site" evidence="4">
    <location>
        <position position="382"/>
    </location>
    <ligand>
        <name>substrate</name>
    </ligand>
</feature>
<dbReference type="EMBL" id="FNTC01000002">
    <property type="protein sequence ID" value="SEC13318.1"/>
    <property type="molecule type" value="Genomic_DNA"/>
</dbReference>
<dbReference type="Proteomes" id="UP000198542">
    <property type="component" value="Unassembled WGS sequence"/>
</dbReference>
<dbReference type="AlphaFoldDB" id="A0A231GQ27"/>
<dbReference type="PANTHER" id="PTHR43563:SF14">
    <property type="entry name" value="AMINE OXIDASE"/>
    <property type="match status" value="1"/>
</dbReference>
<comment type="similarity">
    <text evidence="2">Belongs to the flavin monoamine oxidase family.</text>
</comment>
<dbReference type="SUPFAM" id="SSF54373">
    <property type="entry name" value="FAD-linked reductases, C-terminal domain"/>
    <property type="match status" value="1"/>
</dbReference>
<evidence type="ECO:0000313" key="6">
    <source>
        <dbReference type="EMBL" id="SEC13318.1"/>
    </source>
</evidence>
<evidence type="ECO:0000259" key="5">
    <source>
        <dbReference type="Pfam" id="PF01593"/>
    </source>
</evidence>
<gene>
    <name evidence="6" type="ORF">SAMN04490187_3291</name>
</gene>
<evidence type="ECO:0000256" key="4">
    <source>
        <dbReference type="PIRSR" id="PIRSR601613-1"/>
    </source>
</evidence>
<accession>A0A231GQ27</accession>
<comment type="cofactor">
    <cofactor evidence="1">
        <name>FAD</name>
        <dbReference type="ChEBI" id="CHEBI:57692"/>
    </cofactor>
</comment>
<dbReference type="PANTHER" id="PTHR43563">
    <property type="entry name" value="AMINE OXIDASE"/>
    <property type="match status" value="1"/>
</dbReference>
<feature type="binding site" evidence="4">
    <location>
        <position position="461"/>
    </location>
    <ligand>
        <name>FAD</name>
        <dbReference type="ChEBI" id="CHEBI:57692"/>
    </ligand>
</feature>
<dbReference type="InterPro" id="IPR002937">
    <property type="entry name" value="Amino_oxidase"/>
</dbReference>
<dbReference type="PRINTS" id="PR00757">
    <property type="entry name" value="AMINEOXDASEF"/>
</dbReference>
<keyword evidence="3" id="KW-0560">Oxidoreductase</keyword>
<dbReference type="Gene3D" id="1.10.405.10">
    <property type="entry name" value="Guanine Nucleotide Dissociation Inhibitor, domain 1"/>
    <property type="match status" value="1"/>
</dbReference>
<dbReference type="Gene3D" id="3.90.660.10">
    <property type="match status" value="1"/>
</dbReference>
<dbReference type="GO" id="GO:0016491">
    <property type="term" value="F:oxidoreductase activity"/>
    <property type="evidence" value="ECO:0007669"/>
    <property type="project" value="UniProtKB-KW"/>
</dbReference>
<evidence type="ECO:0000256" key="3">
    <source>
        <dbReference type="ARBA" id="ARBA00023002"/>
    </source>
</evidence>
<keyword evidence="7" id="KW-1185">Reference proteome</keyword>
<feature type="binding site" evidence="4">
    <location>
        <position position="275"/>
    </location>
    <ligand>
        <name>FAD</name>
        <dbReference type="ChEBI" id="CHEBI:57692"/>
    </ligand>
</feature>
<dbReference type="InterPro" id="IPR050703">
    <property type="entry name" value="Flavin_MAO"/>
</dbReference>
<evidence type="ECO:0000256" key="2">
    <source>
        <dbReference type="ARBA" id="ARBA00005995"/>
    </source>
</evidence>
<evidence type="ECO:0000256" key="1">
    <source>
        <dbReference type="ARBA" id="ARBA00001974"/>
    </source>
</evidence>
<name>A0A231GQ27_PSEJE</name>
<feature type="domain" description="Amine oxidase" evidence="5">
    <location>
        <begin position="59"/>
        <end position="482"/>
    </location>
</feature>
<reference evidence="7" key="1">
    <citation type="submission" date="2016-10" db="EMBL/GenBank/DDBJ databases">
        <authorList>
            <person name="Varghese N."/>
            <person name="Submissions S."/>
        </authorList>
    </citation>
    <scope>NUCLEOTIDE SEQUENCE [LARGE SCALE GENOMIC DNA]</scope>
    <source>
        <strain evidence="7">BS3660</strain>
    </source>
</reference>
<protein>
    <submittedName>
        <fullName evidence="6">Monoamine oxidase</fullName>
    </submittedName>
</protein>
<dbReference type="InterPro" id="IPR036188">
    <property type="entry name" value="FAD/NAD-bd_sf"/>
</dbReference>
<dbReference type="SUPFAM" id="SSF51905">
    <property type="entry name" value="FAD/NAD(P)-binding domain"/>
    <property type="match status" value="1"/>
</dbReference>